<protein>
    <submittedName>
        <fullName evidence="1">Uncharacterized protein</fullName>
    </submittedName>
</protein>
<dbReference type="AlphaFoldDB" id="W4RWD3"/>
<name>W4RWD3_9BACI</name>
<evidence type="ECO:0000313" key="2">
    <source>
        <dbReference type="Proteomes" id="UP000018949"/>
    </source>
</evidence>
<reference evidence="1 2" key="1">
    <citation type="submission" date="2013-12" db="EMBL/GenBank/DDBJ databases">
        <title>NBRP : Genome information of microbial organism related human and environment.</title>
        <authorList>
            <person name="Hattori M."/>
            <person name="Oshima K."/>
            <person name="Inaba H."/>
            <person name="Suda W."/>
            <person name="Sakamoto M."/>
            <person name="Iino T."/>
            <person name="Kitahara M."/>
            <person name="Oshida Y."/>
            <person name="Iida T."/>
            <person name="Kudo T."/>
            <person name="Itoh T."/>
            <person name="Ahmed I."/>
            <person name="Ohkuma M."/>
        </authorList>
    </citation>
    <scope>NUCLEOTIDE SEQUENCE [LARGE SCALE GENOMIC DNA]</scope>
    <source>
        <strain evidence="1 2">JCM 21738</strain>
    </source>
</reference>
<keyword evidence="2" id="KW-1185">Reference proteome</keyword>
<accession>W4RWD3</accession>
<evidence type="ECO:0000313" key="1">
    <source>
        <dbReference type="EMBL" id="GAE47939.1"/>
    </source>
</evidence>
<proteinExistence type="predicted"/>
<sequence length="54" mass="6288">MIQREEEAFELNQVNIENSKVVPFNQSDSNVFMGDTGFDLLLRKQKEALNKKDE</sequence>
<dbReference type="EMBL" id="BAUW01000109">
    <property type="protein sequence ID" value="GAE47939.1"/>
    <property type="molecule type" value="Genomic_DNA"/>
</dbReference>
<organism evidence="1 2">
    <name type="scientific">Mesobacillus boroniphilus JCM 21738</name>
    <dbReference type="NCBI Taxonomy" id="1294265"/>
    <lineage>
        <taxon>Bacteria</taxon>
        <taxon>Bacillati</taxon>
        <taxon>Bacillota</taxon>
        <taxon>Bacilli</taxon>
        <taxon>Bacillales</taxon>
        <taxon>Bacillaceae</taxon>
        <taxon>Mesobacillus</taxon>
    </lineage>
</organism>
<gene>
    <name evidence="1" type="ORF">JCM21738_4985</name>
</gene>
<dbReference type="Proteomes" id="UP000018949">
    <property type="component" value="Unassembled WGS sequence"/>
</dbReference>
<comment type="caution">
    <text evidence="1">The sequence shown here is derived from an EMBL/GenBank/DDBJ whole genome shotgun (WGS) entry which is preliminary data.</text>
</comment>